<dbReference type="Pfam" id="PF00642">
    <property type="entry name" value="zf-CCCH"/>
    <property type="match status" value="1"/>
</dbReference>
<evidence type="ECO:0000259" key="6">
    <source>
        <dbReference type="PROSITE" id="PS50103"/>
    </source>
</evidence>
<dbReference type="AlphaFoldDB" id="A0ABC8U8F7"/>
<sequence length="136" mass="14330">MKGVQPCSFYLQNGYCKFGRTCKFDHPMGTIRYSPSTSSLADMPVAPYMLGSSLATLGPSISLSELRPGLFSGSKMGPRITRVPSSGNTSSSSVGLIFSQTGSVSLSNVQPSNQSSAPLSISRSTRHRGGEDRSSS</sequence>
<evidence type="ECO:0000256" key="2">
    <source>
        <dbReference type="ARBA" id="ARBA00022771"/>
    </source>
</evidence>
<dbReference type="GO" id="GO:0008270">
    <property type="term" value="F:zinc ion binding"/>
    <property type="evidence" value="ECO:0007669"/>
    <property type="project" value="UniProtKB-KW"/>
</dbReference>
<dbReference type="EMBL" id="CAUOFW020007213">
    <property type="protein sequence ID" value="CAK9178041.1"/>
    <property type="molecule type" value="Genomic_DNA"/>
</dbReference>
<keyword evidence="3 4" id="KW-0862">Zinc</keyword>
<evidence type="ECO:0000256" key="1">
    <source>
        <dbReference type="ARBA" id="ARBA00022723"/>
    </source>
</evidence>
<keyword evidence="8" id="KW-1185">Reference proteome</keyword>
<dbReference type="SMART" id="SM00356">
    <property type="entry name" value="ZnF_C3H1"/>
    <property type="match status" value="1"/>
</dbReference>
<reference evidence="7 8" key="1">
    <citation type="submission" date="2024-02" db="EMBL/GenBank/DDBJ databases">
        <authorList>
            <person name="Vignale AGUSTIN F."/>
            <person name="Sosa J E."/>
            <person name="Modenutti C."/>
        </authorList>
    </citation>
    <scope>NUCLEOTIDE SEQUENCE [LARGE SCALE GENOMIC DNA]</scope>
</reference>
<comment type="caution">
    <text evidence="7">The sequence shown here is derived from an EMBL/GenBank/DDBJ whole genome shotgun (WGS) entry which is preliminary data.</text>
</comment>
<dbReference type="Proteomes" id="UP001642360">
    <property type="component" value="Unassembled WGS sequence"/>
</dbReference>
<evidence type="ECO:0000256" key="4">
    <source>
        <dbReference type="PROSITE-ProRule" id="PRU00723"/>
    </source>
</evidence>
<dbReference type="InterPro" id="IPR000571">
    <property type="entry name" value="Znf_CCCH"/>
</dbReference>
<proteinExistence type="predicted"/>
<keyword evidence="1 4" id="KW-0479">Metal-binding</keyword>
<feature type="compositionally biased region" description="Polar residues" evidence="5">
    <location>
        <begin position="98"/>
        <end position="123"/>
    </location>
</feature>
<dbReference type="InterPro" id="IPR036855">
    <property type="entry name" value="Znf_CCCH_sf"/>
</dbReference>
<evidence type="ECO:0000256" key="5">
    <source>
        <dbReference type="SAM" id="MobiDB-lite"/>
    </source>
</evidence>
<evidence type="ECO:0000313" key="8">
    <source>
        <dbReference type="Proteomes" id="UP001642360"/>
    </source>
</evidence>
<keyword evidence="2 4" id="KW-0863">Zinc-finger</keyword>
<dbReference type="Gene3D" id="4.10.1000.10">
    <property type="entry name" value="Zinc finger, CCCH-type"/>
    <property type="match status" value="1"/>
</dbReference>
<feature type="zinc finger region" description="C3H1-type" evidence="4">
    <location>
        <begin position="1"/>
        <end position="29"/>
    </location>
</feature>
<organism evidence="7 8">
    <name type="scientific">Ilex paraguariensis</name>
    <name type="common">yerba mate</name>
    <dbReference type="NCBI Taxonomy" id="185542"/>
    <lineage>
        <taxon>Eukaryota</taxon>
        <taxon>Viridiplantae</taxon>
        <taxon>Streptophyta</taxon>
        <taxon>Embryophyta</taxon>
        <taxon>Tracheophyta</taxon>
        <taxon>Spermatophyta</taxon>
        <taxon>Magnoliopsida</taxon>
        <taxon>eudicotyledons</taxon>
        <taxon>Gunneridae</taxon>
        <taxon>Pentapetalae</taxon>
        <taxon>asterids</taxon>
        <taxon>campanulids</taxon>
        <taxon>Aquifoliales</taxon>
        <taxon>Aquifoliaceae</taxon>
        <taxon>Ilex</taxon>
    </lineage>
</organism>
<dbReference type="PROSITE" id="PS50103">
    <property type="entry name" value="ZF_C3H1"/>
    <property type="match status" value="1"/>
</dbReference>
<dbReference type="SUPFAM" id="SSF90229">
    <property type="entry name" value="CCCH zinc finger"/>
    <property type="match status" value="1"/>
</dbReference>
<evidence type="ECO:0000313" key="7">
    <source>
        <dbReference type="EMBL" id="CAK9178041.1"/>
    </source>
</evidence>
<protein>
    <recommendedName>
        <fullName evidence="6">C3H1-type domain-containing protein</fullName>
    </recommendedName>
</protein>
<feature type="domain" description="C3H1-type" evidence="6">
    <location>
        <begin position="1"/>
        <end position="29"/>
    </location>
</feature>
<accession>A0ABC8U8F7</accession>
<name>A0ABC8U8F7_9AQUA</name>
<evidence type="ECO:0000256" key="3">
    <source>
        <dbReference type="ARBA" id="ARBA00022833"/>
    </source>
</evidence>
<gene>
    <name evidence="7" type="ORF">ILEXP_LOCUS47957</name>
</gene>
<feature type="region of interest" description="Disordered" evidence="5">
    <location>
        <begin position="73"/>
        <end position="136"/>
    </location>
</feature>